<evidence type="ECO:0000313" key="15">
    <source>
        <dbReference type="EMBL" id="MDH1899688.1"/>
    </source>
</evidence>
<keyword evidence="1" id="KW-0678">Repressor</keyword>
<reference evidence="17 22" key="8">
    <citation type="submission" date="2023-12" db="EMBL/GenBank/DDBJ databases">
        <title>Characterization of antibiotic resistance in Aeromonas spp. in hospital effluent.</title>
        <authorList>
            <person name="Negoseki B.R.S."/>
            <person name="Krul D."/>
            <person name="Siqueira A.C."/>
            <person name="Almeida M."/>
            <person name="Mesa D."/>
            <person name="Conte D."/>
            <person name="Dalla-Costa L.M."/>
        </authorList>
    </citation>
    <scope>NUCLEOTIDE SEQUENCE [LARGE SCALE GENOMIC DNA]</scope>
    <source>
        <strain evidence="17 22">36v</strain>
    </source>
</reference>
<evidence type="ECO:0000313" key="21">
    <source>
        <dbReference type="Proteomes" id="UP000737420"/>
    </source>
</evidence>
<dbReference type="EMBL" id="CP120942">
    <property type="protein sequence ID" value="WFF97570.1"/>
    <property type="molecule type" value="Genomic_DNA"/>
</dbReference>
<reference evidence="14" key="5">
    <citation type="submission" date="2022-09" db="EMBL/GenBank/DDBJ databases">
        <title>Intensive care unit water sources are persistently colonized with multi-drug resistant bacteria and are the site of extensive horizontal gene transfer of antibiotic resistance genes.</title>
        <authorList>
            <person name="Diorio-Toth L."/>
        </authorList>
    </citation>
    <scope>NUCLEOTIDE SEQUENCE</scope>
    <source>
        <strain evidence="14">GD03710</strain>
        <strain evidence="15">GD03796</strain>
    </source>
</reference>
<dbReference type="Pfam" id="PF07729">
    <property type="entry name" value="FCD"/>
    <property type="match status" value="1"/>
</dbReference>
<dbReference type="Proteomes" id="UP000887009">
    <property type="component" value="Unassembled WGS sequence"/>
</dbReference>
<dbReference type="EMBL" id="JAOCIZ010000102">
    <property type="protein sequence ID" value="MDH1507195.1"/>
    <property type="molecule type" value="Genomic_DNA"/>
</dbReference>
<dbReference type="EMBL" id="BPNI01000064">
    <property type="protein sequence ID" value="GJA42111.1"/>
    <property type="molecule type" value="Genomic_DNA"/>
</dbReference>
<dbReference type="Proteomes" id="UP000737420">
    <property type="component" value="Unassembled WGS sequence"/>
</dbReference>
<dbReference type="GO" id="GO:0003677">
    <property type="term" value="F:DNA binding"/>
    <property type="evidence" value="ECO:0007669"/>
    <property type="project" value="UniProtKB-KW"/>
</dbReference>
<dbReference type="EMBL" id="JAWZVU010000151">
    <property type="protein sequence ID" value="MDX7722596.1"/>
    <property type="molecule type" value="Genomic_DNA"/>
</dbReference>
<dbReference type="InterPro" id="IPR000524">
    <property type="entry name" value="Tscrpt_reg_HTH_GntR"/>
</dbReference>
<dbReference type="EMBL" id="CP065937">
    <property type="protein sequence ID" value="QQA61745.1"/>
    <property type="molecule type" value="Genomic_DNA"/>
</dbReference>
<sequence length="254" mass="28579">MPYIKITQPKLADAIVAELESMILEGSLQPGQKLPPERELAIQFQVSRPSLREAIQRLEARGLLYRRQGGGTYVQNALSKGIADPLFELLSTHPEAQYDLLEFRHALEGICAYYAALRGTEADFERIRLAQAAIEEAGQQGSLVVESAAVTQFYLAVAEASHNVVLLHLLRAMGPMLEQNILRNNEILNRRPGVVAKIRRHRASLIEAILSGAPERARAACHEHLAFIEDTLLDMQREDSRIQRSMRRIRQQEN</sequence>
<dbReference type="GeneID" id="97857789"/>
<reference evidence="19" key="6">
    <citation type="submission" date="2023-03" db="EMBL/GenBank/DDBJ databases">
        <title>Aeromonas caviae strain AC1520.</title>
        <authorList>
            <person name="Xie T."/>
            <person name="Zhang Q."/>
            <person name="Deng J."/>
            <person name="Li X."/>
        </authorList>
    </citation>
    <scope>NUCLEOTIDE SEQUENCE</scope>
    <source>
        <strain evidence="19">AC1520</strain>
    </source>
</reference>
<dbReference type="Gene3D" id="1.20.120.530">
    <property type="entry name" value="GntR ligand-binding domain-like"/>
    <property type="match status" value="1"/>
</dbReference>
<evidence type="ECO:0000313" key="16">
    <source>
        <dbReference type="EMBL" id="MDX7722596.1"/>
    </source>
</evidence>
<dbReference type="SMART" id="SM00895">
    <property type="entry name" value="FCD"/>
    <property type="match status" value="1"/>
</dbReference>
<evidence type="ECO:0000256" key="3">
    <source>
        <dbReference type="ARBA" id="ARBA00023125"/>
    </source>
</evidence>
<dbReference type="SUPFAM" id="SSF48008">
    <property type="entry name" value="GntR ligand-binding domain-like"/>
    <property type="match status" value="1"/>
</dbReference>
<dbReference type="InterPro" id="IPR036388">
    <property type="entry name" value="WH-like_DNA-bd_sf"/>
</dbReference>
<evidence type="ECO:0000313" key="8">
    <source>
        <dbReference type="EMBL" id="AXB04615.1"/>
    </source>
</evidence>
<dbReference type="Pfam" id="PF00392">
    <property type="entry name" value="GntR"/>
    <property type="match status" value="1"/>
</dbReference>
<dbReference type="SUPFAM" id="SSF46785">
    <property type="entry name" value="Winged helix' DNA-binding domain"/>
    <property type="match status" value="1"/>
</dbReference>
<dbReference type="CDD" id="cd07377">
    <property type="entry name" value="WHTH_GntR"/>
    <property type="match status" value="1"/>
</dbReference>
<feature type="domain" description="HTH gntR-type" evidence="7">
    <location>
        <begin position="9"/>
        <end position="77"/>
    </location>
</feature>
<evidence type="ECO:0000256" key="5">
    <source>
        <dbReference type="ARBA" id="ARBA00037357"/>
    </source>
</evidence>
<evidence type="ECO:0000313" key="11">
    <source>
        <dbReference type="EMBL" id="GJA53132.1"/>
    </source>
</evidence>
<gene>
    <name evidence="13" type="primary">pdhR</name>
    <name evidence="8" type="ORF">C1C91_06025</name>
    <name evidence="18" type="ORF">JC965_04215</name>
    <name evidence="10" type="ORF">KAM343_29070</name>
    <name evidence="11" type="ORF">KAM348_05550</name>
    <name evidence="12" type="ORF">KAM351_02880</name>
    <name evidence="13" type="ORF">KAM382_05760</name>
    <name evidence="15" type="ORF">N5I07_19420</name>
    <name evidence="14" type="ORF">N5I20_19290</name>
    <name evidence="19" type="ORF">P5S46_18370</name>
    <name evidence="16" type="ORF">SJS77_19450</name>
    <name evidence="17" type="ORF">VCX44_12285</name>
    <name evidence="9" type="ORF">WP2W18E01_04220</name>
</gene>
<dbReference type="PRINTS" id="PR00035">
    <property type="entry name" value="HTHGNTR"/>
</dbReference>
<reference evidence="9 20" key="2">
    <citation type="submission" date="2019-12" db="EMBL/GenBank/DDBJ databases">
        <title>complete genome sequences of Aeromonas caviae str. WP2-W18-ESBL-01 isolated from wastewater treatment plant effluent.</title>
        <authorList>
            <person name="Sekizuka T."/>
            <person name="Itokawa K."/>
            <person name="Yatsu K."/>
            <person name="Inamine Y."/>
            <person name="Kuroda M."/>
        </authorList>
    </citation>
    <scope>NUCLEOTIDE SEQUENCE [LARGE SCALE GENOMIC DNA]</scope>
    <source>
        <strain evidence="9 20">WP2-W18-ESBL-01</strain>
    </source>
</reference>
<evidence type="ECO:0000313" key="17">
    <source>
        <dbReference type="EMBL" id="MEA9436573.1"/>
    </source>
</evidence>
<dbReference type="FunFam" id="1.10.10.10:FF:000048">
    <property type="entry name" value="Pyruvate dehydrogenase complex transcriptional repressor"/>
    <property type="match status" value="1"/>
</dbReference>
<proteinExistence type="predicted"/>
<evidence type="ECO:0000313" key="12">
    <source>
        <dbReference type="EMBL" id="GJA61677.1"/>
    </source>
</evidence>
<evidence type="ECO:0000313" key="13">
    <source>
        <dbReference type="EMBL" id="GJB90515.1"/>
    </source>
</evidence>
<dbReference type="Proteomes" id="UP000515756">
    <property type="component" value="Chromosome"/>
</dbReference>
<evidence type="ECO:0000256" key="6">
    <source>
        <dbReference type="ARBA" id="ARBA00039592"/>
    </source>
</evidence>
<dbReference type="Gene3D" id="1.10.10.10">
    <property type="entry name" value="Winged helix-like DNA-binding domain superfamily/Winged helix DNA-binding domain"/>
    <property type="match status" value="1"/>
</dbReference>
<reference evidence="13 21" key="4">
    <citation type="submission" date="2021-07" db="EMBL/GenBank/DDBJ databases">
        <title>Draft genome sequence of carbapenem-resistant Aeromonas spp. in Japan.</title>
        <authorList>
            <person name="Maehana S."/>
            <person name="Suzuki M."/>
            <person name="Kitasato H."/>
        </authorList>
    </citation>
    <scope>NUCLEOTIDE SEQUENCE [LARGE SCALE GENOMIC DNA]</scope>
    <source>
        <strain evidence="10">KAM343</strain>
        <strain evidence="11">KAM348</strain>
        <strain evidence="12">KAM351</strain>
        <strain evidence="13 21">KAM382</strain>
    </source>
</reference>
<dbReference type="EMBL" id="BPNN01000003">
    <property type="protein sequence ID" value="GJA61677.1"/>
    <property type="molecule type" value="Genomic_DNA"/>
</dbReference>
<reference evidence="18" key="3">
    <citation type="submission" date="2020-12" db="EMBL/GenBank/DDBJ databases">
        <title>GES Beta-lactamases isolated from hospital effluents in Brazil.</title>
        <authorList>
            <person name="Conte D."/>
            <person name="Mesa D."/>
            <person name="Palmeiro J.K."/>
            <person name="Dalla-Costa L.M."/>
        </authorList>
    </citation>
    <scope>NUCLEOTIDE SEQUENCE [LARGE SCALE GENOMIC DNA]</scope>
    <source>
        <strain evidence="18">Aero21</strain>
    </source>
</reference>
<evidence type="ECO:0000256" key="4">
    <source>
        <dbReference type="ARBA" id="ARBA00023163"/>
    </source>
</evidence>
<reference evidence="8" key="1">
    <citation type="journal article" date="2019" name="J Environ">
        <title>Genetic characterization and potential molecular dissemination mechanism of tet (31) gene in Aeromonas caviae from an oxytetracycline wastewater treatment system.</title>
        <authorList>
            <person name="Shi Y."/>
            <person name="Tian Z."/>
            <person name="Leclercq S.O."/>
            <person name="Zhang H."/>
            <person name="Yang M."/>
            <person name="Zhang Y."/>
        </authorList>
    </citation>
    <scope>NUCLEOTIDE SEQUENCE</scope>
    <source>
        <strain evidence="8">T25-39</strain>
    </source>
</reference>
<dbReference type="Proteomes" id="UP000886934">
    <property type="component" value="Unassembled WGS sequence"/>
</dbReference>
<dbReference type="SMART" id="SM00345">
    <property type="entry name" value="HTH_GNTR"/>
    <property type="match status" value="1"/>
</dbReference>
<dbReference type="AlphaFoldDB" id="A0A081LNV2"/>
<dbReference type="EMBL" id="CP025706">
    <property type="protein sequence ID" value="AXB04615.1"/>
    <property type="molecule type" value="Genomic_DNA"/>
</dbReference>
<evidence type="ECO:0000313" key="9">
    <source>
        <dbReference type="EMBL" id="BBQ28840.1"/>
    </source>
</evidence>
<evidence type="ECO:0000313" key="20">
    <source>
        <dbReference type="Proteomes" id="UP000515756"/>
    </source>
</evidence>
<keyword evidence="22" id="KW-1185">Reference proteome</keyword>
<dbReference type="InterPro" id="IPR008920">
    <property type="entry name" value="TF_FadR/GntR_C"/>
</dbReference>
<protein>
    <recommendedName>
        <fullName evidence="6">Pyruvate dehydrogenase complex repressor</fullName>
    </recommendedName>
</protein>
<dbReference type="Proteomes" id="UP000886939">
    <property type="component" value="Unassembled WGS sequence"/>
</dbReference>
<accession>A0A081LNV2</accession>
<dbReference type="Proteomes" id="UP001161704">
    <property type="component" value="Unassembled WGS sequence"/>
</dbReference>
<evidence type="ECO:0000313" key="14">
    <source>
        <dbReference type="EMBL" id="MDH1507195.1"/>
    </source>
</evidence>
<dbReference type="NCBIfam" id="NF007001">
    <property type="entry name" value="PRK09464.1"/>
    <property type="match status" value="1"/>
</dbReference>
<dbReference type="GO" id="GO:0003700">
    <property type="term" value="F:DNA-binding transcription factor activity"/>
    <property type="evidence" value="ECO:0007669"/>
    <property type="project" value="InterPro"/>
</dbReference>
<evidence type="ECO:0000313" key="18">
    <source>
        <dbReference type="EMBL" id="QQA61745.1"/>
    </source>
</evidence>
<dbReference type="Proteomes" id="UP001218423">
    <property type="component" value="Chromosome"/>
</dbReference>
<dbReference type="InterPro" id="IPR011711">
    <property type="entry name" value="GntR_C"/>
</dbReference>
<dbReference type="EMBL" id="BPOP01000003">
    <property type="protein sequence ID" value="GJB90515.1"/>
    <property type="molecule type" value="Genomic_DNA"/>
</dbReference>
<dbReference type="OrthoDB" id="5450856at2"/>
<dbReference type="EMBL" id="JAYGOJ010000059">
    <property type="protein sequence ID" value="MEA9436573.1"/>
    <property type="molecule type" value="Genomic_DNA"/>
</dbReference>
<comment type="function">
    <text evidence="5">Transcriptional repressor for the pyruvate dehydrogenase complex genes aceEF and lpd.</text>
</comment>
<organism evidence="13 21">
    <name type="scientific">Aeromonas caviae</name>
    <name type="common">Aeromonas punctata</name>
    <dbReference type="NCBI Taxonomy" id="648"/>
    <lineage>
        <taxon>Bacteria</taxon>
        <taxon>Pseudomonadati</taxon>
        <taxon>Pseudomonadota</taxon>
        <taxon>Gammaproteobacteria</taxon>
        <taxon>Aeromonadales</taxon>
        <taxon>Aeromonadaceae</taxon>
        <taxon>Aeromonas</taxon>
    </lineage>
</organism>
<dbReference type="InterPro" id="IPR036390">
    <property type="entry name" value="WH_DNA-bd_sf"/>
</dbReference>
<dbReference type="Proteomes" id="UP001277183">
    <property type="component" value="Unassembled WGS sequence"/>
</dbReference>
<dbReference type="Proteomes" id="UP001160758">
    <property type="component" value="Unassembled WGS sequence"/>
</dbReference>
<evidence type="ECO:0000256" key="2">
    <source>
        <dbReference type="ARBA" id="ARBA00023015"/>
    </source>
</evidence>
<keyword evidence="3" id="KW-0238">DNA-binding</keyword>
<dbReference type="Proteomes" id="UP000266778">
    <property type="component" value="Chromosome"/>
</dbReference>
<dbReference type="EMBL" id="JAOCFT010000001">
    <property type="protein sequence ID" value="MDH1899688.1"/>
    <property type="molecule type" value="Genomic_DNA"/>
</dbReference>
<keyword evidence="2" id="KW-0805">Transcription regulation</keyword>
<dbReference type="PROSITE" id="PS50949">
    <property type="entry name" value="HTH_GNTR"/>
    <property type="match status" value="1"/>
</dbReference>
<dbReference type="PANTHER" id="PTHR43537">
    <property type="entry name" value="TRANSCRIPTIONAL REGULATOR, GNTR FAMILY"/>
    <property type="match status" value="1"/>
</dbReference>
<keyword evidence="8" id="KW-0670">Pyruvate</keyword>
<dbReference type="EMBL" id="AP021927">
    <property type="protein sequence ID" value="BBQ28840.1"/>
    <property type="molecule type" value="Genomic_DNA"/>
</dbReference>
<dbReference type="RefSeq" id="WP_010675815.1">
    <property type="nucleotide sequence ID" value="NZ_AP021927.1"/>
</dbReference>
<evidence type="ECO:0000313" key="22">
    <source>
        <dbReference type="Proteomes" id="UP001304847"/>
    </source>
</evidence>
<evidence type="ECO:0000313" key="19">
    <source>
        <dbReference type="EMBL" id="WFF97570.1"/>
    </source>
</evidence>
<keyword evidence="4" id="KW-0804">Transcription</keyword>
<name>A0A081LNV2_AERCA</name>
<evidence type="ECO:0000313" key="10">
    <source>
        <dbReference type="EMBL" id="GJA42111.1"/>
    </source>
</evidence>
<reference evidence="16" key="7">
    <citation type="submission" date="2023-11" db="EMBL/GenBank/DDBJ databases">
        <title>WGS of Aeromonas in Northern Israel.</title>
        <authorList>
            <person name="Hershko Y."/>
        </authorList>
    </citation>
    <scope>NUCLEOTIDE SEQUENCE</scope>
    <source>
        <strain evidence="16">77416</strain>
    </source>
</reference>
<dbReference type="EMBL" id="BPNL01000004">
    <property type="protein sequence ID" value="GJA53132.1"/>
    <property type="molecule type" value="Genomic_DNA"/>
</dbReference>
<dbReference type="Proteomes" id="UP001304847">
    <property type="component" value="Unassembled WGS sequence"/>
</dbReference>
<evidence type="ECO:0000256" key="1">
    <source>
        <dbReference type="ARBA" id="ARBA00022491"/>
    </source>
</evidence>
<dbReference type="PANTHER" id="PTHR43537:SF34">
    <property type="entry name" value="PYRUVATE DEHYDROGENASE COMPLEX REPRESSOR"/>
    <property type="match status" value="1"/>
</dbReference>
<evidence type="ECO:0000259" key="7">
    <source>
        <dbReference type="PROSITE" id="PS50949"/>
    </source>
</evidence>